<name>A0A4C1XDR6_EUMVA</name>
<evidence type="ECO:0000256" key="1">
    <source>
        <dbReference type="SAM" id="SignalP"/>
    </source>
</evidence>
<reference evidence="2 3" key="1">
    <citation type="journal article" date="2019" name="Commun. Biol.">
        <title>The bagworm genome reveals a unique fibroin gene that provides high tensile strength.</title>
        <authorList>
            <person name="Kono N."/>
            <person name="Nakamura H."/>
            <person name="Ohtoshi R."/>
            <person name="Tomita M."/>
            <person name="Numata K."/>
            <person name="Arakawa K."/>
        </authorList>
    </citation>
    <scope>NUCLEOTIDE SEQUENCE [LARGE SCALE GENOMIC DNA]</scope>
</reference>
<dbReference type="Proteomes" id="UP000299102">
    <property type="component" value="Unassembled WGS sequence"/>
</dbReference>
<feature type="chain" id="PRO_5020026899" description="Secreted protein" evidence="1">
    <location>
        <begin position="30"/>
        <end position="98"/>
    </location>
</feature>
<gene>
    <name evidence="2" type="ORF">EVAR_98303_1</name>
</gene>
<organism evidence="2 3">
    <name type="scientific">Eumeta variegata</name>
    <name type="common">Bagworm moth</name>
    <name type="synonym">Eumeta japonica</name>
    <dbReference type="NCBI Taxonomy" id="151549"/>
    <lineage>
        <taxon>Eukaryota</taxon>
        <taxon>Metazoa</taxon>
        <taxon>Ecdysozoa</taxon>
        <taxon>Arthropoda</taxon>
        <taxon>Hexapoda</taxon>
        <taxon>Insecta</taxon>
        <taxon>Pterygota</taxon>
        <taxon>Neoptera</taxon>
        <taxon>Endopterygota</taxon>
        <taxon>Lepidoptera</taxon>
        <taxon>Glossata</taxon>
        <taxon>Ditrysia</taxon>
        <taxon>Tineoidea</taxon>
        <taxon>Psychidae</taxon>
        <taxon>Oiketicinae</taxon>
        <taxon>Eumeta</taxon>
    </lineage>
</organism>
<feature type="signal peptide" evidence="1">
    <location>
        <begin position="1"/>
        <end position="29"/>
    </location>
</feature>
<keyword evidence="1" id="KW-0732">Signal</keyword>
<evidence type="ECO:0000313" key="2">
    <source>
        <dbReference type="EMBL" id="GBP60407.1"/>
    </source>
</evidence>
<evidence type="ECO:0008006" key="4">
    <source>
        <dbReference type="Google" id="ProtNLM"/>
    </source>
</evidence>
<evidence type="ECO:0000313" key="3">
    <source>
        <dbReference type="Proteomes" id="UP000299102"/>
    </source>
</evidence>
<sequence length="98" mass="10560">MHGFKKVCNHKTSGLLVLCLRAGAGGARAGAWRGRNGYNKNLIEPLVNITTWNMKKIIKDVNATASNGARTAPPRREAFILLVINTPVLYANACTGIV</sequence>
<dbReference type="EMBL" id="BGZK01000787">
    <property type="protein sequence ID" value="GBP60407.1"/>
    <property type="molecule type" value="Genomic_DNA"/>
</dbReference>
<proteinExistence type="predicted"/>
<dbReference type="AlphaFoldDB" id="A0A4C1XDR6"/>
<protein>
    <recommendedName>
        <fullName evidence="4">Secreted protein</fullName>
    </recommendedName>
</protein>
<accession>A0A4C1XDR6</accession>
<keyword evidence="3" id="KW-1185">Reference proteome</keyword>
<comment type="caution">
    <text evidence="2">The sequence shown here is derived from an EMBL/GenBank/DDBJ whole genome shotgun (WGS) entry which is preliminary data.</text>
</comment>